<dbReference type="Proteomes" id="UP000077755">
    <property type="component" value="Chromosome 7"/>
</dbReference>
<keyword evidence="8" id="KW-1185">Reference proteome</keyword>
<dbReference type="GO" id="GO:0003677">
    <property type="term" value="F:DNA binding"/>
    <property type="evidence" value="ECO:0007669"/>
    <property type="project" value="UniProtKB-KW"/>
</dbReference>
<dbReference type="EMBL" id="CP093349">
    <property type="protein sequence ID" value="WOH10045.1"/>
    <property type="molecule type" value="Genomic_DNA"/>
</dbReference>
<feature type="region of interest" description="Disordered" evidence="6">
    <location>
        <begin position="167"/>
        <end position="189"/>
    </location>
</feature>
<sequence length="329" mass="37076">MEASFTSHHHAKARCFFKIILCEISSKSKLTIPEKFVRKYGGELQGGVLLKAPGAPPWSVDVQREEGKVWLRNGWPQFAKFYSLCFGHFIFFEYQGNCNFKVVIFDTSTTEIDYPVQFEERSGSDQLQVFKKKQVHSGCDAACYLGESLKGRLLKEKIAEALSETSISDENEHGGIEKPSHANGTPHDIPMRQHIVKAGGVSSPAEEKDRAHARAKALKSIHPSFKVVMQPSYVGKTYGLYLRKSCLKSYIRKGVDVLILRIARRSWVVKCRVVRSNRLKLGCGWQQFAEDNALAVGDVCVFELVSPSKKLIDVVIHRAVKEEEEEDIN</sequence>
<keyword evidence="5" id="KW-0539">Nucleus</keyword>
<keyword evidence="4" id="KW-0804">Transcription</keyword>
<dbReference type="Gramene" id="KZM88603">
    <property type="protein sequence ID" value="KZM88603"/>
    <property type="gene ID" value="DCAR_025678"/>
</dbReference>
<dbReference type="CDD" id="cd10017">
    <property type="entry name" value="B3_DNA"/>
    <property type="match status" value="2"/>
</dbReference>
<evidence type="ECO:0000313" key="8">
    <source>
        <dbReference type="Proteomes" id="UP000077755"/>
    </source>
</evidence>
<dbReference type="InterPro" id="IPR015300">
    <property type="entry name" value="DNA-bd_pseudobarrel_sf"/>
</dbReference>
<evidence type="ECO:0000256" key="5">
    <source>
        <dbReference type="ARBA" id="ARBA00023242"/>
    </source>
</evidence>
<dbReference type="Pfam" id="PF02362">
    <property type="entry name" value="B3"/>
    <property type="match status" value="2"/>
</dbReference>
<evidence type="ECO:0000256" key="1">
    <source>
        <dbReference type="ARBA" id="ARBA00004123"/>
    </source>
</evidence>
<proteinExistence type="predicted"/>
<feature type="compositionally biased region" description="Basic and acidic residues" evidence="6">
    <location>
        <begin position="170"/>
        <end position="180"/>
    </location>
</feature>
<evidence type="ECO:0000256" key="2">
    <source>
        <dbReference type="ARBA" id="ARBA00023015"/>
    </source>
</evidence>
<organism evidence="7 8">
    <name type="scientific">Daucus carota subsp. sativus</name>
    <name type="common">Carrot</name>
    <dbReference type="NCBI Taxonomy" id="79200"/>
    <lineage>
        <taxon>Eukaryota</taxon>
        <taxon>Viridiplantae</taxon>
        <taxon>Streptophyta</taxon>
        <taxon>Embryophyta</taxon>
        <taxon>Tracheophyta</taxon>
        <taxon>Spermatophyta</taxon>
        <taxon>Magnoliopsida</taxon>
        <taxon>eudicotyledons</taxon>
        <taxon>Gunneridae</taxon>
        <taxon>Pentapetalae</taxon>
        <taxon>asterids</taxon>
        <taxon>campanulids</taxon>
        <taxon>Apiales</taxon>
        <taxon>Apiaceae</taxon>
        <taxon>Apioideae</taxon>
        <taxon>Scandiceae</taxon>
        <taxon>Daucinae</taxon>
        <taxon>Daucus</taxon>
        <taxon>Daucus sect. Daucus</taxon>
    </lineage>
</organism>
<reference evidence="7" key="1">
    <citation type="journal article" date="2016" name="Nat. Genet.">
        <title>A high-quality carrot genome assembly provides new insights into carotenoid accumulation and asterid genome evolution.</title>
        <authorList>
            <person name="Iorizzo M."/>
            <person name="Ellison S."/>
            <person name="Senalik D."/>
            <person name="Zeng P."/>
            <person name="Satapoomin P."/>
            <person name="Huang J."/>
            <person name="Bowman M."/>
            <person name="Iovene M."/>
            <person name="Sanseverino W."/>
            <person name="Cavagnaro P."/>
            <person name="Yildiz M."/>
            <person name="Macko-Podgorni A."/>
            <person name="Moranska E."/>
            <person name="Grzebelus E."/>
            <person name="Grzebelus D."/>
            <person name="Ashrafi H."/>
            <person name="Zheng Z."/>
            <person name="Cheng S."/>
            <person name="Spooner D."/>
            <person name="Van Deynze A."/>
            <person name="Simon P."/>
        </authorList>
    </citation>
    <scope>NUCLEOTIDE SEQUENCE</scope>
    <source>
        <tissue evidence="7">Leaf</tissue>
    </source>
</reference>
<accession>A0A161X7Y2</accession>
<dbReference type="AlphaFoldDB" id="A0A161X7Y2"/>
<comment type="subcellular location">
    <subcellularLocation>
        <location evidence="1">Nucleus</location>
    </subcellularLocation>
</comment>
<dbReference type="OMA" id="EMDYPIT"/>
<dbReference type="InterPro" id="IPR050655">
    <property type="entry name" value="Plant_B3_domain"/>
</dbReference>
<dbReference type="SMART" id="SM01019">
    <property type="entry name" value="B3"/>
    <property type="match status" value="2"/>
</dbReference>
<dbReference type="SUPFAM" id="SSF101936">
    <property type="entry name" value="DNA-binding pseudobarrel domain"/>
    <property type="match status" value="2"/>
</dbReference>
<keyword evidence="3" id="KW-0238">DNA-binding</keyword>
<dbReference type="PANTHER" id="PTHR31920">
    <property type="entry name" value="B3 DOMAIN-CONTAINING"/>
    <property type="match status" value="1"/>
</dbReference>
<dbReference type="Gene3D" id="2.40.330.10">
    <property type="entry name" value="DNA-binding pseudobarrel domain"/>
    <property type="match status" value="2"/>
</dbReference>
<dbReference type="PANTHER" id="PTHR31920:SF108">
    <property type="entry name" value="B3 DOMAIN-CONTAINING TRANSCRIPTION FACTOR VRN1-LIKE"/>
    <property type="match status" value="1"/>
</dbReference>
<dbReference type="PROSITE" id="PS50863">
    <property type="entry name" value="B3"/>
    <property type="match status" value="2"/>
</dbReference>
<evidence type="ECO:0000313" key="7">
    <source>
        <dbReference type="EMBL" id="WOH10045.1"/>
    </source>
</evidence>
<protein>
    <submittedName>
        <fullName evidence="7">Uncharacterized protein</fullName>
    </submittedName>
</protein>
<gene>
    <name evidence="7" type="ORF">DCAR_0729506</name>
</gene>
<evidence type="ECO:0000256" key="4">
    <source>
        <dbReference type="ARBA" id="ARBA00023163"/>
    </source>
</evidence>
<keyword evidence="2" id="KW-0805">Transcription regulation</keyword>
<evidence type="ECO:0000256" key="6">
    <source>
        <dbReference type="SAM" id="MobiDB-lite"/>
    </source>
</evidence>
<reference evidence="7" key="2">
    <citation type="submission" date="2022-03" db="EMBL/GenBank/DDBJ databases">
        <title>Draft title - Genomic analysis of global carrot germplasm unveils the trajectory of domestication and the origin of high carotenoid orange carrot.</title>
        <authorList>
            <person name="Iorizzo M."/>
            <person name="Ellison S."/>
            <person name="Senalik D."/>
            <person name="Macko-Podgorni A."/>
            <person name="Grzebelus D."/>
            <person name="Bostan H."/>
            <person name="Rolling W."/>
            <person name="Curaba J."/>
            <person name="Simon P."/>
        </authorList>
    </citation>
    <scope>NUCLEOTIDE SEQUENCE</scope>
    <source>
        <tissue evidence="7">Leaf</tissue>
    </source>
</reference>
<evidence type="ECO:0000256" key="3">
    <source>
        <dbReference type="ARBA" id="ARBA00023125"/>
    </source>
</evidence>
<dbReference type="InterPro" id="IPR003340">
    <property type="entry name" value="B3_DNA-bd"/>
</dbReference>
<name>A0A161X7Y2_DAUCS</name>
<dbReference type="GO" id="GO:0005634">
    <property type="term" value="C:nucleus"/>
    <property type="evidence" value="ECO:0007669"/>
    <property type="project" value="UniProtKB-SubCell"/>
</dbReference>